<dbReference type="InterPro" id="IPR043502">
    <property type="entry name" value="DNA/RNA_pol_sf"/>
</dbReference>
<evidence type="ECO:0000256" key="2">
    <source>
        <dbReference type="SAM" id="MobiDB-lite"/>
    </source>
</evidence>
<dbReference type="InterPro" id="IPR001584">
    <property type="entry name" value="Integrase_cat-core"/>
</dbReference>
<evidence type="ECO:0000256" key="1">
    <source>
        <dbReference type="ARBA" id="ARBA00039658"/>
    </source>
</evidence>
<dbReference type="SUPFAM" id="SSF53098">
    <property type="entry name" value="Ribonuclease H-like"/>
    <property type="match status" value="1"/>
</dbReference>
<reference evidence="4 5" key="1">
    <citation type="submission" date="2023-09" db="EMBL/GenBank/DDBJ databases">
        <authorList>
            <person name="Wang M."/>
        </authorList>
    </citation>
    <scope>NUCLEOTIDE SEQUENCE [LARGE SCALE GENOMIC DNA]</scope>
    <source>
        <strain evidence="4">GT-2023</strain>
        <tissue evidence="4">Liver</tissue>
    </source>
</reference>
<dbReference type="PROSITE" id="PS50994">
    <property type="entry name" value="INTEGRASE"/>
    <property type="match status" value="1"/>
</dbReference>
<evidence type="ECO:0000313" key="4">
    <source>
        <dbReference type="EMBL" id="KAL1261470.1"/>
    </source>
</evidence>
<dbReference type="Pfam" id="PF17921">
    <property type="entry name" value="Integrase_H2C2"/>
    <property type="match status" value="1"/>
</dbReference>
<feature type="region of interest" description="Disordered" evidence="2">
    <location>
        <begin position="272"/>
        <end position="305"/>
    </location>
</feature>
<accession>A0ABR3M8P4</accession>
<dbReference type="InterPro" id="IPR036397">
    <property type="entry name" value="RNaseH_sf"/>
</dbReference>
<comment type="caution">
    <text evidence="4">The sequence shown here is derived from an EMBL/GenBank/DDBJ whole genome shotgun (WGS) entry which is preliminary data.</text>
</comment>
<feature type="compositionally biased region" description="Basic and acidic residues" evidence="2">
    <location>
        <begin position="284"/>
        <end position="301"/>
    </location>
</feature>
<organism evidence="4 5">
    <name type="scientific">Cirrhinus molitorella</name>
    <name type="common">mud carp</name>
    <dbReference type="NCBI Taxonomy" id="172907"/>
    <lineage>
        <taxon>Eukaryota</taxon>
        <taxon>Metazoa</taxon>
        <taxon>Chordata</taxon>
        <taxon>Craniata</taxon>
        <taxon>Vertebrata</taxon>
        <taxon>Euteleostomi</taxon>
        <taxon>Actinopterygii</taxon>
        <taxon>Neopterygii</taxon>
        <taxon>Teleostei</taxon>
        <taxon>Ostariophysi</taxon>
        <taxon>Cypriniformes</taxon>
        <taxon>Cyprinidae</taxon>
        <taxon>Labeoninae</taxon>
        <taxon>Labeonini</taxon>
        <taxon>Cirrhinus</taxon>
    </lineage>
</organism>
<dbReference type="Proteomes" id="UP001558613">
    <property type="component" value="Unassembled WGS sequence"/>
</dbReference>
<dbReference type="Pfam" id="PF00665">
    <property type="entry name" value="rve"/>
    <property type="match status" value="1"/>
</dbReference>
<dbReference type="InterPro" id="IPR041588">
    <property type="entry name" value="Integrase_H2C2"/>
</dbReference>
<dbReference type="InterPro" id="IPR050951">
    <property type="entry name" value="Retrovirus_Pol_polyprotein"/>
</dbReference>
<keyword evidence="5" id="KW-1185">Reference proteome</keyword>
<gene>
    <name evidence="4" type="ORF">QQF64_006735</name>
</gene>
<dbReference type="InterPro" id="IPR012337">
    <property type="entry name" value="RNaseH-like_sf"/>
</dbReference>
<dbReference type="PANTHER" id="PTHR37984">
    <property type="entry name" value="PROTEIN CBG26694"/>
    <property type="match status" value="1"/>
</dbReference>
<feature type="compositionally biased region" description="Polar residues" evidence="2">
    <location>
        <begin position="273"/>
        <end position="283"/>
    </location>
</feature>
<proteinExistence type="predicted"/>
<protein>
    <recommendedName>
        <fullName evidence="1">Gypsy retrotransposon integrase-like protein 1</fullName>
    </recommendedName>
</protein>
<dbReference type="Gene3D" id="3.30.420.10">
    <property type="entry name" value="Ribonuclease H-like superfamily/Ribonuclease H"/>
    <property type="match status" value="1"/>
</dbReference>
<evidence type="ECO:0000259" key="3">
    <source>
        <dbReference type="PROSITE" id="PS50994"/>
    </source>
</evidence>
<name>A0ABR3M8P4_9TELE</name>
<feature type="domain" description="Integrase catalytic" evidence="3">
    <location>
        <begin position="101"/>
        <end position="269"/>
    </location>
</feature>
<dbReference type="EMBL" id="JAYMGO010000014">
    <property type="protein sequence ID" value="KAL1261470.1"/>
    <property type="molecule type" value="Genomic_DNA"/>
</dbReference>
<dbReference type="PANTHER" id="PTHR37984:SF7">
    <property type="entry name" value="INTEGRASE CATALYTIC DOMAIN-CONTAINING PROTEIN"/>
    <property type="match status" value="1"/>
</dbReference>
<evidence type="ECO:0000313" key="5">
    <source>
        <dbReference type="Proteomes" id="UP001558613"/>
    </source>
</evidence>
<dbReference type="SUPFAM" id="SSF56672">
    <property type="entry name" value="DNA/RNA polymerases"/>
    <property type="match status" value="1"/>
</dbReference>
<sequence length="406" mass="46267">MEPPKDKGELETVLGMINYLSKFAPGLSDINTPLQQLLKESNMLSRIHASHLGIEKSKQRARDIMFWPGMGKEIEIMISKCSICLTYHLSNTKEPTISHKITDRPWQVVTTDLFTWNNEDYLVTVDYYSRYFELDKLHSTTSADVISKLKAFFARHGIPEAVISDNGPQYSCGEFKTFAKPWEFMHTTPSPYYPQSNGLAEKSLHTANMLIEKAKADKSDPYLSLLEYRNSPVDGFKSPAQLLMSRRLRSTLPSTNQQLLPKVVSCKDEQEQRGCTNNGTKRATTTDRLDPCLSSRKDRQVQDQGHWKPAVIIRAANTERSYHLRTADGQEYRRNKRYLLDTKESQIDSSDVAVRHEGAELCATPARNASHSDIVHTPDYTDGLPTCTSYRTRYGRQIKPRVILDL</sequence>
<dbReference type="Gene3D" id="1.10.340.70">
    <property type="match status" value="1"/>
</dbReference>